<organism evidence="7 8">
    <name type="scientific">Microbotryum silenes-dioicae</name>
    <dbReference type="NCBI Taxonomy" id="796604"/>
    <lineage>
        <taxon>Eukaryota</taxon>
        <taxon>Fungi</taxon>
        <taxon>Dikarya</taxon>
        <taxon>Basidiomycota</taxon>
        <taxon>Pucciniomycotina</taxon>
        <taxon>Microbotryomycetes</taxon>
        <taxon>Microbotryales</taxon>
        <taxon>Microbotryaceae</taxon>
        <taxon>Microbotryum</taxon>
    </lineage>
</organism>
<dbReference type="InterPro" id="IPR036291">
    <property type="entry name" value="NAD(P)-bd_dom_sf"/>
</dbReference>
<dbReference type="AlphaFoldDB" id="A0A2X0PE00"/>
<sequence>MPTTSKALILSEVNAPFELREVVVDDPRRGEVLVKMIACGVCHSDLSVQSGVLPGQFPSCLGHEGAGMYVTCLSRSSVESVGPDVTGLEKGDSVLLSFNFCSDCRLCHAKKTSQCKAWLPLNFSLARSGEGKPHFAEDSETGEPIAGMFFGQSSFSEYTLAAANSVSRGHTISSDILILHAIGVDAFQCVKIPAFSELALLAPLGCGIQTGSVGYMGFVDSRTFLTSLCPPCRAGSVLNVLKPASDSFVGVWGLGGVGVAAICAAAYLGVKTIIAIDIVPSRLELARECGATHCINGKTEDVEARIKEITGGEMLDFAIEASGVKACMYAAWGLLGSGGKLCQLGVFSQGTEFSLDINVAQVRHLSFVGNVEGASHSPVFIPQLLEMRRAGFLPLEKFTAQYPITEFEAAFKAMKDGSVIKPILCF</sequence>
<reference evidence="7 8" key="1">
    <citation type="submission" date="2016-11" db="EMBL/GenBank/DDBJ databases">
        <authorList>
            <person name="Jaros S."/>
            <person name="Januszkiewicz K."/>
            <person name="Wedrychowicz H."/>
        </authorList>
    </citation>
    <scope>NUCLEOTIDE SEQUENCE [LARGE SCALE GENOMIC DNA]</scope>
</reference>
<comment type="cofactor">
    <cofactor evidence="1">
        <name>Zn(2+)</name>
        <dbReference type="ChEBI" id="CHEBI:29105"/>
    </cofactor>
</comment>
<protein>
    <submittedName>
        <fullName evidence="7">BQ5605_C021g09251 protein</fullName>
    </submittedName>
</protein>
<dbReference type="Gene3D" id="3.40.50.720">
    <property type="entry name" value="NAD(P)-binding Rossmann-like Domain"/>
    <property type="match status" value="1"/>
</dbReference>
<dbReference type="Pfam" id="PF08240">
    <property type="entry name" value="ADH_N"/>
    <property type="match status" value="1"/>
</dbReference>
<dbReference type="Proteomes" id="UP000249464">
    <property type="component" value="Unassembled WGS sequence"/>
</dbReference>
<dbReference type="STRING" id="796604.A0A2X0PE00"/>
<evidence type="ECO:0000256" key="3">
    <source>
        <dbReference type="ARBA" id="ARBA00022723"/>
    </source>
</evidence>
<dbReference type="SMART" id="SM00829">
    <property type="entry name" value="PKS_ER"/>
    <property type="match status" value="1"/>
</dbReference>
<dbReference type="SUPFAM" id="SSF50129">
    <property type="entry name" value="GroES-like"/>
    <property type="match status" value="1"/>
</dbReference>
<dbReference type="SUPFAM" id="SSF51735">
    <property type="entry name" value="NAD(P)-binding Rossmann-fold domains"/>
    <property type="match status" value="1"/>
</dbReference>
<proteinExistence type="inferred from homology"/>
<evidence type="ECO:0000313" key="8">
    <source>
        <dbReference type="Proteomes" id="UP000249464"/>
    </source>
</evidence>
<keyword evidence="4" id="KW-0862">Zinc</keyword>
<name>A0A2X0PE00_9BASI</name>
<gene>
    <name evidence="7" type="primary">BQ5605_C021g09251</name>
    <name evidence="7" type="ORF">BQ5605_C021G09251</name>
</gene>
<dbReference type="InterPro" id="IPR013154">
    <property type="entry name" value="ADH-like_N"/>
</dbReference>
<keyword evidence="8" id="KW-1185">Reference proteome</keyword>
<keyword evidence="3" id="KW-0479">Metal-binding</keyword>
<evidence type="ECO:0000256" key="2">
    <source>
        <dbReference type="ARBA" id="ARBA00008072"/>
    </source>
</evidence>
<evidence type="ECO:0000256" key="5">
    <source>
        <dbReference type="ARBA" id="ARBA00023002"/>
    </source>
</evidence>
<evidence type="ECO:0000256" key="1">
    <source>
        <dbReference type="ARBA" id="ARBA00001947"/>
    </source>
</evidence>
<dbReference type="PANTHER" id="PTHR43350">
    <property type="entry name" value="NAD-DEPENDENT ALCOHOL DEHYDROGENASE"/>
    <property type="match status" value="1"/>
</dbReference>
<evidence type="ECO:0000256" key="4">
    <source>
        <dbReference type="ARBA" id="ARBA00022833"/>
    </source>
</evidence>
<dbReference type="PANTHER" id="PTHR43350:SF2">
    <property type="entry name" value="GROES-LIKE ZINC-BINDING ALCOHOL DEHYDROGENASE FAMILY PROTEIN"/>
    <property type="match status" value="1"/>
</dbReference>
<feature type="domain" description="Enoyl reductase (ER)" evidence="6">
    <location>
        <begin position="12"/>
        <end position="424"/>
    </location>
</feature>
<keyword evidence="5" id="KW-0560">Oxidoreductase</keyword>
<dbReference type="GO" id="GO:0016491">
    <property type="term" value="F:oxidoreductase activity"/>
    <property type="evidence" value="ECO:0007669"/>
    <property type="project" value="UniProtKB-KW"/>
</dbReference>
<accession>A0A2X0PE00</accession>
<dbReference type="Pfam" id="PF00107">
    <property type="entry name" value="ADH_zinc_N"/>
    <property type="match status" value="1"/>
</dbReference>
<dbReference type="InterPro" id="IPR013149">
    <property type="entry name" value="ADH-like_C"/>
</dbReference>
<dbReference type="EMBL" id="FQNC01000083">
    <property type="protein sequence ID" value="SGZ20190.1"/>
    <property type="molecule type" value="Genomic_DNA"/>
</dbReference>
<evidence type="ECO:0000313" key="7">
    <source>
        <dbReference type="EMBL" id="SGZ20190.1"/>
    </source>
</evidence>
<dbReference type="InterPro" id="IPR020843">
    <property type="entry name" value="ER"/>
</dbReference>
<dbReference type="InterPro" id="IPR011032">
    <property type="entry name" value="GroES-like_sf"/>
</dbReference>
<evidence type="ECO:0000259" key="6">
    <source>
        <dbReference type="SMART" id="SM00829"/>
    </source>
</evidence>
<dbReference type="Gene3D" id="3.90.180.10">
    <property type="entry name" value="Medium-chain alcohol dehydrogenases, catalytic domain"/>
    <property type="match status" value="2"/>
</dbReference>
<comment type="similarity">
    <text evidence="2">Belongs to the zinc-containing alcohol dehydrogenase family.</text>
</comment>
<dbReference type="GO" id="GO:0046872">
    <property type="term" value="F:metal ion binding"/>
    <property type="evidence" value="ECO:0007669"/>
    <property type="project" value="UniProtKB-KW"/>
</dbReference>